<dbReference type="OrthoDB" id="1928184at2759"/>
<dbReference type="InterPro" id="IPR027443">
    <property type="entry name" value="IPNS-like_sf"/>
</dbReference>
<evidence type="ECO:0000313" key="3">
    <source>
        <dbReference type="Proteomes" id="UP001151532"/>
    </source>
</evidence>
<protein>
    <submittedName>
        <fullName evidence="2">Uncharacterized protein</fullName>
    </submittedName>
</protein>
<evidence type="ECO:0000256" key="1">
    <source>
        <dbReference type="SAM" id="MobiDB-lite"/>
    </source>
</evidence>
<comment type="caution">
    <text evidence="2">The sequence shown here is derived from an EMBL/GenBank/DDBJ whole genome shotgun (WGS) entry which is preliminary data.</text>
</comment>
<reference evidence="2" key="1">
    <citation type="submission" date="2022-11" db="EMBL/GenBank/DDBJ databases">
        <authorList>
            <person name="Hyden B.L."/>
            <person name="Feng K."/>
            <person name="Yates T."/>
            <person name="Jawdy S."/>
            <person name="Smart L.B."/>
            <person name="Muchero W."/>
        </authorList>
    </citation>
    <scope>NUCLEOTIDE SEQUENCE</scope>
    <source>
        <tissue evidence="2">Shoot tip</tissue>
    </source>
</reference>
<proteinExistence type="predicted"/>
<dbReference type="Proteomes" id="UP001151532">
    <property type="component" value="Chromosome 1"/>
</dbReference>
<reference evidence="2" key="2">
    <citation type="journal article" date="2023" name="Int. J. Mol. Sci.">
        <title>De Novo Assembly and Annotation of 11 Diverse Shrub Willow (Salix) Genomes Reveals Novel Gene Organization in Sex-Linked Regions.</title>
        <authorList>
            <person name="Hyden B."/>
            <person name="Feng K."/>
            <person name="Yates T.B."/>
            <person name="Jawdy S."/>
            <person name="Cereghino C."/>
            <person name="Smart L.B."/>
            <person name="Muchero W."/>
        </authorList>
    </citation>
    <scope>NUCLEOTIDE SEQUENCE</scope>
    <source>
        <tissue evidence="2">Shoot tip</tissue>
    </source>
</reference>
<sequence>MAVSPESMPENFMDFRAPPPSPIASGRRSSVTNDEVLTEFLEHSLRLVNFGIPGEFIRSVSATAAGIFQLPPEKKEAVSRSLERPYGFEEVHGDHQEAESEVSEDFVWCKDESLTVDMEGIWPTGYSNFSQKMETLSSDIEHVARNILQSSA</sequence>
<dbReference type="SUPFAM" id="SSF51197">
    <property type="entry name" value="Clavaminate synthase-like"/>
    <property type="match status" value="1"/>
</dbReference>
<evidence type="ECO:0000313" key="2">
    <source>
        <dbReference type="EMBL" id="KAJ6711547.1"/>
    </source>
</evidence>
<organism evidence="2 3">
    <name type="scientific">Salix purpurea</name>
    <name type="common">Purple osier willow</name>
    <dbReference type="NCBI Taxonomy" id="77065"/>
    <lineage>
        <taxon>Eukaryota</taxon>
        <taxon>Viridiplantae</taxon>
        <taxon>Streptophyta</taxon>
        <taxon>Embryophyta</taxon>
        <taxon>Tracheophyta</taxon>
        <taxon>Spermatophyta</taxon>
        <taxon>Magnoliopsida</taxon>
        <taxon>eudicotyledons</taxon>
        <taxon>Gunneridae</taxon>
        <taxon>Pentapetalae</taxon>
        <taxon>rosids</taxon>
        <taxon>fabids</taxon>
        <taxon>Malpighiales</taxon>
        <taxon>Salicaceae</taxon>
        <taxon>Saliceae</taxon>
        <taxon>Salix</taxon>
    </lineage>
</organism>
<dbReference type="AlphaFoldDB" id="A0A9Q0TH62"/>
<dbReference type="EMBL" id="JAPFFK010000015">
    <property type="protein sequence ID" value="KAJ6711547.1"/>
    <property type="molecule type" value="Genomic_DNA"/>
</dbReference>
<name>A0A9Q0TH62_SALPP</name>
<dbReference type="Gene3D" id="2.60.120.330">
    <property type="entry name" value="B-lactam Antibiotic, Isopenicillin N Synthase, Chain"/>
    <property type="match status" value="1"/>
</dbReference>
<dbReference type="PANTHER" id="PTHR34945:SF8">
    <property type="entry name" value="DOWNSTREAM TARGET OF AGL15-4"/>
    <property type="match status" value="1"/>
</dbReference>
<dbReference type="PANTHER" id="PTHR34945">
    <property type="entry name" value="2-OXOGLUTARATE (2OG) AND FE(II)-DEPENDENT OXYGENASE SUPERFAMILY PROTEIN"/>
    <property type="match status" value="1"/>
</dbReference>
<gene>
    <name evidence="2" type="ORF">OIU79_007897</name>
</gene>
<keyword evidence="3" id="KW-1185">Reference proteome</keyword>
<accession>A0A9Q0TH62</accession>
<feature type="region of interest" description="Disordered" evidence="1">
    <location>
        <begin position="1"/>
        <end position="29"/>
    </location>
</feature>